<organism evidence="3 4">
    <name type="scientific">Aspergillus ellipticus CBS 707.79</name>
    <dbReference type="NCBI Taxonomy" id="1448320"/>
    <lineage>
        <taxon>Eukaryota</taxon>
        <taxon>Fungi</taxon>
        <taxon>Dikarya</taxon>
        <taxon>Ascomycota</taxon>
        <taxon>Pezizomycotina</taxon>
        <taxon>Eurotiomycetes</taxon>
        <taxon>Eurotiomycetidae</taxon>
        <taxon>Eurotiales</taxon>
        <taxon>Aspergillaceae</taxon>
        <taxon>Aspergillus</taxon>
        <taxon>Aspergillus subgen. Circumdati</taxon>
    </lineage>
</organism>
<protein>
    <submittedName>
        <fullName evidence="3">Uncharacterized protein</fullName>
    </submittedName>
</protein>
<feature type="transmembrane region" description="Helical" evidence="2">
    <location>
        <begin position="46"/>
        <end position="63"/>
    </location>
</feature>
<reference evidence="3 4" key="1">
    <citation type="submission" date="2018-02" db="EMBL/GenBank/DDBJ databases">
        <title>The genomes of Aspergillus section Nigri reveals drivers in fungal speciation.</title>
        <authorList>
            <consortium name="DOE Joint Genome Institute"/>
            <person name="Vesth T.C."/>
            <person name="Nybo J."/>
            <person name="Theobald S."/>
            <person name="Brandl J."/>
            <person name="Frisvad J.C."/>
            <person name="Nielsen K.F."/>
            <person name="Lyhne E.K."/>
            <person name="Kogle M.E."/>
            <person name="Kuo A."/>
            <person name="Riley R."/>
            <person name="Clum A."/>
            <person name="Nolan M."/>
            <person name="Lipzen A."/>
            <person name="Salamov A."/>
            <person name="Henrissat B."/>
            <person name="Wiebenga A."/>
            <person name="De vries R.P."/>
            <person name="Grigoriev I.V."/>
            <person name="Mortensen U.H."/>
            <person name="Andersen M.R."/>
            <person name="Baker S.E."/>
        </authorList>
    </citation>
    <scope>NUCLEOTIDE SEQUENCE [LARGE SCALE GENOMIC DNA]</scope>
    <source>
        <strain evidence="3 4">CBS 707.79</strain>
    </source>
</reference>
<name>A0A319DC15_9EURO</name>
<keyword evidence="4" id="KW-1185">Reference proteome</keyword>
<evidence type="ECO:0000313" key="3">
    <source>
        <dbReference type="EMBL" id="PYH88583.1"/>
    </source>
</evidence>
<feature type="transmembrane region" description="Helical" evidence="2">
    <location>
        <begin position="156"/>
        <end position="175"/>
    </location>
</feature>
<proteinExistence type="predicted"/>
<evidence type="ECO:0000256" key="1">
    <source>
        <dbReference type="SAM" id="MobiDB-lite"/>
    </source>
</evidence>
<dbReference type="Proteomes" id="UP000247810">
    <property type="component" value="Unassembled WGS sequence"/>
</dbReference>
<keyword evidence="2" id="KW-1133">Transmembrane helix</keyword>
<evidence type="ECO:0000313" key="4">
    <source>
        <dbReference type="Proteomes" id="UP000247810"/>
    </source>
</evidence>
<feature type="transmembrane region" description="Helical" evidence="2">
    <location>
        <begin position="130"/>
        <end position="150"/>
    </location>
</feature>
<dbReference type="EMBL" id="KZ826081">
    <property type="protein sequence ID" value="PYH88583.1"/>
    <property type="molecule type" value="Genomic_DNA"/>
</dbReference>
<accession>A0A319DC15</accession>
<dbReference type="AlphaFoldDB" id="A0A319DC15"/>
<dbReference type="STRING" id="1448320.A0A319DC15"/>
<sequence length="270" mass="29652">MKRVICVEGDIGTVTLRTVVGIVMTEITGVGVAVAVAVVWRTGWMVLWLVPLVLKLISAMCSVPREGLVLDDGDVVRDRATAEKGGRGVVTKKFLITSGHGFQIIEGPPRIVLQFFRHYGHPRRSRWNEIVQIAVVVAFGLNFPVGLVVSVMCMPLGLQCVWTGYVLYVTVVMYVSRYAHGQWWLTTEERIADALVYAEEHPGEAMVLFKGGDDCTLTVELTRTTHDSHGGAKEHAMQLLQPSPIVRQGTGDSQLERSSGDKLVPQKEGS</sequence>
<dbReference type="VEuPathDB" id="FungiDB:BO71DRAFT_435621"/>
<feature type="transmembrane region" description="Helical" evidence="2">
    <location>
        <begin position="20"/>
        <end position="40"/>
    </location>
</feature>
<keyword evidence="2" id="KW-0812">Transmembrane</keyword>
<dbReference type="OrthoDB" id="5295335at2759"/>
<feature type="region of interest" description="Disordered" evidence="1">
    <location>
        <begin position="246"/>
        <end position="270"/>
    </location>
</feature>
<keyword evidence="2" id="KW-0472">Membrane</keyword>
<gene>
    <name evidence="3" type="ORF">BO71DRAFT_435621</name>
</gene>
<evidence type="ECO:0000256" key="2">
    <source>
        <dbReference type="SAM" id="Phobius"/>
    </source>
</evidence>